<dbReference type="GO" id="GO:0016747">
    <property type="term" value="F:acyltransferase activity, transferring groups other than amino-acyl groups"/>
    <property type="evidence" value="ECO:0007669"/>
    <property type="project" value="InterPro"/>
</dbReference>
<sequence length="164" mass="16841">MIIRDEQAEDADAIHVVTEAAFAGHPHSDGSEPGIVAGLRAAGALTLSLVAEEAGAVVGHVAFSPVTIDGRDLGWLGLGPISILPTRQGQGIGSALIHEGMARLTGRGVRGIVLLGEPAFYARFGFACHRGLVLPGLPASYFMALALQGDVPEGVVAYHPAFGI</sequence>
<protein>
    <submittedName>
        <fullName evidence="2">Putative acetyltransferase</fullName>
    </submittedName>
</protein>
<evidence type="ECO:0000313" key="2">
    <source>
        <dbReference type="EMBL" id="PRZ47567.1"/>
    </source>
</evidence>
<dbReference type="AlphaFoldDB" id="A0A2T1AG91"/>
<proteinExistence type="predicted"/>
<dbReference type="Pfam" id="PF13508">
    <property type="entry name" value="Acetyltransf_7"/>
    <property type="match status" value="1"/>
</dbReference>
<dbReference type="SUPFAM" id="SSF55729">
    <property type="entry name" value="Acyl-CoA N-acyltransferases (Nat)"/>
    <property type="match status" value="1"/>
</dbReference>
<keyword evidence="2" id="KW-0808">Transferase</keyword>
<dbReference type="RefSeq" id="WP_106163833.1">
    <property type="nucleotide sequence ID" value="NZ_PVUF01000006.1"/>
</dbReference>
<dbReference type="OrthoDB" id="9797178at2"/>
<evidence type="ECO:0000313" key="3">
    <source>
        <dbReference type="Proteomes" id="UP000237718"/>
    </source>
</evidence>
<gene>
    <name evidence="2" type="ORF">CLV89_106100</name>
</gene>
<dbReference type="Proteomes" id="UP000237718">
    <property type="component" value="Unassembled WGS sequence"/>
</dbReference>
<dbReference type="InterPro" id="IPR000182">
    <property type="entry name" value="GNAT_dom"/>
</dbReference>
<comment type="caution">
    <text evidence="2">The sequence shown here is derived from an EMBL/GenBank/DDBJ whole genome shotgun (WGS) entry which is preliminary data.</text>
</comment>
<name>A0A2T1AG91_TRISK</name>
<dbReference type="InterPro" id="IPR016181">
    <property type="entry name" value="Acyl_CoA_acyltransferase"/>
</dbReference>
<dbReference type="Gene3D" id="3.40.630.30">
    <property type="match status" value="1"/>
</dbReference>
<reference evidence="2 3" key="1">
    <citation type="submission" date="2018-03" db="EMBL/GenBank/DDBJ databases">
        <title>Genomic Encyclopedia of Archaeal and Bacterial Type Strains, Phase II (KMG-II): from individual species to whole genera.</title>
        <authorList>
            <person name="Goeker M."/>
        </authorList>
    </citation>
    <scope>NUCLEOTIDE SEQUENCE [LARGE SCALE GENOMIC DNA]</scope>
    <source>
        <strain evidence="2 3">DSM 25328</strain>
    </source>
</reference>
<organism evidence="2 3">
    <name type="scientific">Tritonibacter scottomollicae</name>
    <name type="common">Epibacterium scottomollicae</name>
    <dbReference type="NCBI Taxonomy" id="483013"/>
    <lineage>
        <taxon>Bacteria</taxon>
        <taxon>Pseudomonadati</taxon>
        <taxon>Pseudomonadota</taxon>
        <taxon>Alphaproteobacteria</taxon>
        <taxon>Rhodobacterales</taxon>
        <taxon>Paracoccaceae</taxon>
        <taxon>Tritonibacter</taxon>
    </lineage>
</organism>
<accession>A0A2T1AG91</accession>
<dbReference type="PROSITE" id="PS51186">
    <property type="entry name" value="GNAT"/>
    <property type="match status" value="1"/>
</dbReference>
<dbReference type="CDD" id="cd04301">
    <property type="entry name" value="NAT_SF"/>
    <property type="match status" value="1"/>
</dbReference>
<evidence type="ECO:0000259" key="1">
    <source>
        <dbReference type="PROSITE" id="PS51186"/>
    </source>
</evidence>
<feature type="domain" description="N-acetyltransferase" evidence="1">
    <location>
        <begin position="1"/>
        <end position="148"/>
    </location>
</feature>
<dbReference type="EMBL" id="PVUF01000006">
    <property type="protein sequence ID" value="PRZ47567.1"/>
    <property type="molecule type" value="Genomic_DNA"/>
</dbReference>